<name>A0A0G4FAC6_VITBC</name>
<dbReference type="Proteomes" id="UP000041254">
    <property type="component" value="Unassembled WGS sequence"/>
</dbReference>
<dbReference type="InParanoid" id="A0A0G4FAC6"/>
<dbReference type="EMBL" id="CDMY01000396">
    <property type="protein sequence ID" value="CEM09886.1"/>
    <property type="molecule type" value="Genomic_DNA"/>
</dbReference>
<evidence type="ECO:0000256" key="1">
    <source>
        <dbReference type="SAM" id="Phobius"/>
    </source>
</evidence>
<keyword evidence="1" id="KW-0812">Transmembrane</keyword>
<keyword evidence="3" id="KW-1185">Reference proteome</keyword>
<feature type="transmembrane region" description="Helical" evidence="1">
    <location>
        <begin position="49"/>
        <end position="68"/>
    </location>
</feature>
<reference evidence="2 3" key="1">
    <citation type="submission" date="2014-11" db="EMBL/GenBank/DDBJ databases">
        <authorList>
            <person name="Zhu J."/>
            <person name="Qi W."/>
            <person name="Song R."/>
        </authorList>
    </citation>
    <scope>NUCLEOTIDE SEQUENCE [LARGE SCALE GENOMIC DNA]</scope>
</reference>
<accession>A0A0G4FAC6</accession>
<keyword evidence="1" id="KW-0472">Membrane</keyword>
<dbReference type="AlphaFoldDB" id="A0A0G4FAC6"/>
<keyword evidence="1" id="KW-1133">Transmembrane helix</keyword>
<evidence type="ECO:0000313" key="3">
    <source>
        <dbReference type="Proteomes" id="UP000041254"/>
    </source>
</evidence>
<gene>
    <name evidence="2" type="ORF">Vbra_14836</name>
</gene>
<evidence type="ECO:0000313" key="2">
    <source>
        <dbReference type="EMBL" id="CEM09886.1"/>
    </source>
</evidence>
<organism evidence="2 3">
    <name type="scientific">Vitrella brassicaformis (strain CCMP3155)</name>
    <dbReference type="NCBI Taxonomy" id="1169540"/>
    <lineage>
        <taxon>Eukaryota</taxon>
        <taxon>Sar</taxon>
        <taxon>Alveolata</taxon>
        <taxon>Colpodellida</taxon>
        <taxon>Vitrellaceae</taxon>
        <taxon>Vitrella</taxon>
    </lineage>
</organism>
<protein>
    <submittedName>
        <fullName evidence="2">Uncharacterized protein</fullName>
    </submittedName>
</protein>
<dbReference type="VEuPathDB" id="CryptoDB:Vbra_14836"/>
<proteinExistence type="predicted"/>
<sequence>MHASSQHGGWGRLLLCTYPDQAPCWDETSHSIPSPLNCRSIQFVRENLIMARVLAILAFIMMTVAAANRMAQERHRAMTKTGLEVLTTGVVSAAAQALAQDAPTYRGFETTLEECRADRDCTKGSCFESYQGYSTDGEWIWMKRECKPADNRCLCWFPTGA</sequence>